<proteinExistence type="predicted"/>
<name>A0AAD9UI93_RIDPI</name>
<protein>
    <recommendedName>
        <fullName evidence="1">Galaxin-like repeats domain-containing protein</fullName>
    </recommendedName>
</protein>
<gene>
    <name evidence="2" type="ORF">NP493_76g04000</name>
</gene>
<dbReference type="Proteomes" id="UP001209878">
    <property type="component" value="Unassembled WGS sequence"/>
</dbReference>
<dbReference type="PANTHER" id="PTHR34490:SF1">
    <property type="entry name" value="GALAXIN-LIKE"/>
    <property type="match status" value="1"/>
</dbReference>
<reference evidence="2" key="1">
    <citation type="journal article" date="2023" name="Mol. Biol. Evol.">
        <title>Third-Generation Sequencing Reveals the Adaptive Role of the Epigenome in Three Deep-Sea Polychaetes.</title>
        <authorList>
            <person name="Perez M."/>
            <person name="Aroh O."/>
            <person name="Sun Y."/>
            <person name="Lan Y."/>
            <person name="Juniper S.K."/>
            <person name="Young C.R."/>
            <person name="Angers B."/>
            <person name="Qian P.Y."/>
        </authorList>
    </citation>
    <scope>NUCLEOTIDE SEQUENCE</scope>
    <source>
        <strain evidence="2">R07B-5</strain>
    </source>
</reference>
<sequence length="134" mass="14158">MCIPCRGEGEGGGCDGMDNSTDICCDDTPQHRPENAVCCGSVAFDSEKHMCCEGAIQPGRDECCGVVSYDTENSFCCGDVVVAHQEADTCCGNSTYSAYEQYCCGDVLVDIPSEKTCCGNLTFDGDAQVSVNND</sequence>
<dbReference type="InterPro" id="IPR056601">
    <property type="entry name" value="Galaxin_dom"/>
</dbReference>
<comment type="caution">
    <text evidence="2">The sequence shown here is derived from an EMBL/GenBank/DDBJ whole genome shotgun (WGS) entry which is preliminary data.</text>
</comment>
<evidence type="ECO:0000259" key="1">
    <source>
        <dbReference type="Pfam" id="PF24748"/>
    </source>
</evidence>
<accession>A0AAD9UI93</accession>
<dbReference type="PANTHER" id="PTHR34490">
    <property type="entry name" value="PROTEIN CBG12054-RELATED"/>
    <property type="match status" value="1"/>
</dbReference>
<feature type="domain" description="Galaxin-like repeats" evidence="1">
    <location>
        <begin position="16"/>
        <end position="129"/>
    </location>
</feature>
<dbReference type="AlphaFoldDB" id="A0AAD9UI93"/>
<dbReference type="Pfam" id="PF24748">
    <property type="entry name" value="Galaxin_repeat"/>
    <property type="match status" value="1"/>
</dbReference>
<keyword evidence="3" id="KW-1185">Reference proteome</keyword>
<organism evidence="2 3">
    <name type="scientific">Ridgeia piscesae</name>
    <name type="common">Tubeworm</name>
    <dbReference type="NCBI Taxonomy" id="27915"/>
    <lineage>
        <taxon>Eukaryota</taxon>
        <taxon>Metazoa</taxon>
        <taxon>Spiralia</taxon>
        <taxon>Lophotrochozoa</taxon>
        <taxon>Annelida</taxon>
        <taxon>Polychaeta</taxon>
        <taxon>Sedentaria</taxon>
        <taxon>Canalipalpata</taxon>
        <taxon>Sabellida</taxon>
        <taxon>Siboglinidae</taxon>
        <taxon>Ridgeia</taxon>
    </lineage>
</organism>
<dbReference type="EMBL" id="JAODUO010000076">
    <property type="protein sequence ID" value="KAK2190553.1"/>
    <property type="molecule type" value="Genomic_DNA"/>
</dbReference>
<evidence type="ECO:0000313" key="3">
    <source>
        <dbReference type="Proteomes" id="UP001209878"/>
    </source>
</evidence>
<evidence type="ECO:0000313" key="2">
    <source>
        <dbReference type="EMBL" id="KAK2190553.1"/>
    </source>
</evidence>
<dbReference type="InterPro" id="IPR055284">
    <property type="entry name" value="Galaxin-like"/>
</dbReference>